<dbReference type="CDD" id="cd06170">
    <property type="entry name" value="LuxR_C_like"/>
    <property type="match status" value="1"/>
</dbReference>
<evidence type="ECO:0000256" key="3">
    <source>
        <dbReference type="ARBA" id="ARBA00023125"/>
    </source>
</evidence>
<organism evidence="8 9">
    <name type="scientific">Kineococcus glutinatus</name>
    <dbReference type="NCBI Taxonomy" id="1070872"/>
    <lineage>
        <taxon>Bacteria</taxon>
        <taxon>Bacillati</taxon>
        <taxon>Actinomycetota</taxon>
        <taxon>Actinomycetes</taxon>
        <taxon>Kineosporiales</taxon>
        <taxon>Kineosporiaceae</taxon>
        <taxon>Kineococcus</taxon>
    </lineage>
</organism>
<dbReference type="PROSITE" id="PS50043">
    <property type="entry name" value="HTH_LUXR_2"/>
    <property type="match status" value="1"/>
</dbReference>
<feature type="modified residue" description="4-aspartylphosphate" evidence="5">
    <location>
        <position position="61"/>
    </location>
</feature>
<evidence type="ECO:0000256" key="1">
    <source>
        <dbReference type="ARBA" id="ARBA00022553"/>
    </source>
</evidence>
<keyword evidence="4" id="KW-0804">Transcription</keyword>
<proteinExistence type="predicted"/>
<dbReference type="SMART" id="SM00421">
    <property type="entry name" value="HTH_LUXR"/>
    <property type="match status" value="1"/>
</dbReference>
<dbReference type="PROSITE" id="PS50110">
    <property type="entry name" value="RESPONSE_REGULATORY"/>
    <property type="match status" value="1"/>
</dbReference>
<gene>
    <name evidence="8" type="ORF">GCM10023225_17950</name>
</gene>
<dbReference type="Pfam" id="PF00072">
    <property type="entry name" value="Response_reg"/>
    <property type="match status" value="1"/>
</dbReference>
<keyword evidence="1 5" id="KW-0597">Phosphoprotein</keyword>
<dbReference type="SUPFAM" id="SSF52172">
    <property type="entry name" value="CheY-like"/>
    <property type="match status" value="1"/>
</dbReference>
<accession>A0ABP9HTI4</accession>
<dbReference type="InterPro" id="IPR011006">
    <property type="entry name" value="CheY-like_superfamily"/>
</dbReference>
<evidence type="ECO:0000313" key="9">
    <source>
        <dbReference type="Proteomes" id="UP001501195"/>
    </source>
</evidence>
<dbReference type="PRINTS" id="PR00038">
    <property type="entry name" value="HTHLUXR"/>
</dbReference>
<feature type="domain" description="HTH luxR-type" evidence="6">
    <location>
        <begin position="153"/>
        <end position="224"/>
    </location>
</feature>
<comment type="caution">
    <text evidence="8">The sequence shown here is derived from an EMBL/GenBank/DDBJ whole genome shotgun (WGS) entry which is preliminary data.</text>
</comment>
<dbReference type="CDD" id="cd17535">
    <property type="entry name" value="REC_NarL-like"/>
    <property type="match status" value="1"/>
</dbReference>
<evidence type="ECO:0000259" key="7">
    <source>
        <dbReference type="PROSITE" id="PS50110"/>
    </source>
</evidence>
<dbReference type="PANTHER" id="PTHR43214:SF24">
    <property type="entry name" value="TRANSCRIPTIONAL REGULATORY PROTEIN NARL-RELATED"/>
    <property type="match status" value="1"/>
</dbReference>
<name>A0ABP9HTI4_9ACTN</name>
<protein>
    <submittedName>
        <fullName evidence="8">Response regulator transcription factor</fullName>
    </submittedName>
</protein>
<sequence length="235" mass="25209">MSAEPAPAPLRVVIAEDSVLLREGLVSLLHSEGVEVVAAVGGPEELLRAVAGLDPDLAVVDVRMPPTFTDEGIRAALVLRRQHPRTAVLVLSQYVEEHYAADLIAGRATGVGYLLKDRVADVDVFIRTLHHVAGGGAAVDPEVVAQLLSRVRRDDPVSRLTPRELDVLHLMAEGRSNSAIAAQLVVSDKAVEKHVSSIFIKLDLPPDGDDHRRVLAVLRYLDAAAHGGPADRRTP</sequence>
<dbReference type="Proteomes" id="UP001501195">
    <property type="component" value="Unassembled WGS sequence"/>
</dbReference>
<evidence type="ECO:0000256" key="4">
    <source>
        <dbReference type="ARBA" id="ARBA00023163"/>
    </source>
</evidence>
<dbReference type="Gene3D" id="3.40.50.2300">
    <property type="match status" value="1"/>
</dbReference>
<evidence type="ECO:0000256" key="2">
    <source>
        <dbReference type="ARBA" id="ARBA00023015"/>
    </source>
</evidence>
<keyword evidence="3" id="KW-0238">DNA-binding</keyword>
<dbReference type="InterPro" id="IPR000792">
    <property type="entry name" value="Tscrpt_reg_LuxR_C"/>
</dbReference>
<dbReference type="InterPro" id="IPR058245">
    <property type="entry name" value="NreC/VraR/RcsB-like_REC"/>
</dbReference>
<dbReference type="EMBL" id="BAABIL010000243">
    <property type="protein sequence ID" value="GAA4977716.1"/>
    <property type="molecule type" value="Genomic_DNA"/>
</dbReference>
<dbReference type="SUPFAM" id="SSF46894">
    <property type="entry name" value="C-terminal effector domain of the bipartite response regulators"/>
    <property type="match status" value="1"/>
</dbReference>
<dbReference type="Pfam" id="PF00196">
    <property type="entry name" value="GerE"/>
    <property type="match status" value="1"/>
</dbReference>
<reference evidence="9" key="1">
    <citation type="journal article" date="2019" name="Int. J. Syst. Evol. Microbiol.">
        <title>The Global Catalogue of Microorganisms (GCM) 10K type strain sequencing project: providing services to taxonomists for standard genome sequencing and annotation.</title>
        <authorList>
            <consortium name="The Broad Institute Genomics Platform"/>
            <consortium name="The Broad Institute Genome Sequencing Center for Infectious Disease"/>
            <person name="Wu L."/>
            <person name="Ma J."/>
        </authorList>
    </citation>
    <scope>NUCLEOTIDE SEQUENCE [LARGE SCALE GENOMIC DNA]</scope>
    <source>
        <strain evidence="9">JCM 18126</strain>
    </source>
</reference>
<evidence type="ECO:0000313" key="8">
    <source>
        <dbReference type="EMBL" id="GAA4977716.1"/>
    </source>
</evidence>
<dbReference type="InterPro" id="IPR016032">
    <property type="entry name" value="Sig_transdc_resp-reg_C-effctor"/>
</dbReference>
<evidence type="ECO:0000259" key="6">
    <source>
        <dbReference type="PROSITE" id="PS50043"/>
    </source>
</evidence>
<dbReference type="SMART" id="SM00448">
    <property type="entry name" value="REC"/>
    <property type="match status" value="1"/>
</dbReference>
<feature type="domain" description="Response regulatory" evidence="7">
    <location>
        <begin position="11"/>
        <end position="131"/>
    </location>
</feature>
<dbReference type="InterPro" id="IPR001789">
    <property type="entry name" value="Sig_transdc_resp-reg_receiver"/>
</dbReference>
<keyword evidence="2" id="KW-0805">Transcription regulation</keyword>
<evidence type="ECO:0000256" key="5">
    <source>
        <dbReference type="PROSITE-ProRule" id="PRU00169"/>
    </source>
</evidence>
<dbReference type="InterPro" id="IPR039420">
    <property type="entry name" value="WalR-like"/>
</dbReference>
<dbReference type="PANTHER" id="PTHR43214">
    <property type="entry name" value="TWO-COMPONENT RESPONSE REGULATOR"/>
    <property type="match status" value="1"/>
</dbReference>
<keyword evidence="9" id="KW-1185">Reference proteome</keyword>